<accession>A0A6N7EET8</accession>
<protein>
    <submittedName>
        <fullName evidence="4">DUF4062 domain-containing protein</fullName>
    </submittedName>
</protein>
<dbReference type="Pfam" id="PF25872">
    <property type="entry name" value="HTH_77"/>
    <property type="match status" value="1"/>
</dbReference>
<evidence type="ECO:0000259" key="1">
    <source>
        <dbReference type="Pfam" id="PF00931"/>
    </source>
</evidence>
<feature type="domain" description="NB-ARC" evidence="1">
    <location>
        <begin position="193"/>
        <end position="319"/>
    </location>
</feature>
<dbReference type="Gene3D" id="3.40.50.300">
    <property type="entry name" value="P-loop containing nucleotide triphosphate hydrolases"/>
    <property type="match status" value="1"/>
</dbReference>
<feature type="domain" description="DUF4062" evidence="2">
    <location>
        <begin position="15"/>
        <end position="94"/>
    </location>
</feature>
<dbReference type="SUPFAM" id="SSF52540">
    <property type="entry name" value="P-loop containing nucleoside triphosphate hydrolases"/>
    <property type="match status" value="1"/>
</dbReference>
<evidence type="ECO:0000259" key="3">
    <source>
        <dbReference type="Pfam" id="PF25872"/>
    </source>
</evidence>
<evidence type="ECO:0000313" key="5">
    <source>
        <dbReference type="Proteomes" id="UP000437709"/>
    </source>
</evidence>
<comment type="caution">
    <text evidence="4">The sequence shown here is derived from an EMBL/GenBank/DDBJ whole genome shotgun (WGS) entry which is preliminary data.</text>
</comment>
<dbReference type="InterPro" id="IPR027417">
    <property type="entry name" value="P-loop_NTPase"/>
</dbReference>
<reference evidence="4 5" key="1">
    <citation type="submission" date="2019-10" db="EMBL/GenBank/DDBJ databases">
        <title>Georgenia wutianyii sp. nov. and Georgenia yuyongxinii sp. nov. isolated from plateau pika (Ochotona curzoniae) in the Qinghai-Tibet plateau of China.</title>
        <authorList>
            <person name="Tian Z."/>
        </authorList>
    </citation>
    <scope>NUCLEOTIDE SEQUENCE [LARGE SCALE GENOMIC DNA]</scope>
    <source>
        <strain evidence="4 5">JCM 19765</strain>
    </source>
</reference>
<evidence type="ECO:0000259" key="2">
    <source>
        <dbReference type="Pfam" id="PF13271"/>
    </source>
</evidence>
<dbReference type="OrthoDB" id="9812579at2"/>
<dbReference type="PANTHER" id="PTHR47691">
    <property type="entry name" value="REGULATOR-RELATED"/>
    <property type="match status" value="1"/>
</dbReference>
<dbReference type="SUPFAM" id="SSF48452">
    <property type="entry name" value="TPR-like"/>
    <property type="match status" value="1"/>
</dbReference>
<dbReference type="PANTHER" id="PTHR47691:SF3">
    <property type="entry name" value="HTH-TYPE TRANSCRIPTIONAL REGULATOR RV0890C-RELATED"/>
    <property type="match status" value="1"/>
</dbReference>
<dbReference type="RefSeq" id="WP_152194078.1">
    <property type="nucleotide sequence ID" value="NZ_VUKD01000001.1"/>
</dbReference>
<keyword evidence="5" id="KW-1185">Reference proteome</keyword>
<dbReference type="InterPro" id="IPR025139">
    <property type="entry name" value="DUF4062"/>
</dbReference>
<dbReference type="PRINTS" id="PR00364">
    <property type="entry name" value="DISEASERSIST"/>
</dbReference>
<dbReference type="Proteomes" id="UP000437709">
    <property type="component" value="Unassembled WGS sequence"/>
</dbReference>
<dbReference type="Pfam" id="PF00931">
    <property type="entry name" value="NB-ARC"/>
    <property type="match status" value="1"/>
</dbReference>
<dbReference type="AlphaFoldDB" id="A0A6N7EET8"/>
<evidence type="ECO:0000313" key="4">
    <source>
        <dbReference type="EMBL" id="MPV35881.1"/>
    </source>
</evidence>
<gene>
    <name evidence="4" type="ORF">GB881_02240</name>
</gene>
<dbReference type="InterPro" id="IPR058852">
    <property type="entry name" value="HTH_77"/>
</dbReference>
<dbReference type="InterPro" id="IPR002182">
    <property type="entry name" value="NB-ARC"/>
</dbReference>
<proteinExistence type="predicted"/>
<feature type="domain" description="Winged helix-turn-helix" evidence="3">
    <location>
        <begin position="444"/>
        <end position="516"/>
    </location>
</feature>
<dbReference type="EMBL" id="WHPC01000004">
    <property type="protein sequence ID" value="MPV35881.1"/>
    <property type="molecule type" value="Genomic_DNA"/>
</dbReference>
<dbReference type="Pfam" id="PF13271">
    <property type="entry name" value="DUF4062"/>
    <property type="match status" value="1"/>
</dbReference>
<dbReference type="Gene3D" id="1.25.40.10">
    <property type="entry name" value="Tetratricopeptide repeat domain"/>
    <property type="match status" value="1"/>
</dbReference>
<organism evidence="4 5">
    <name type="scientific">Georgenia subflava</name>
    <dbReference type="NCBI Taxonomy" id="1622177"/>
    <lineage>
        <taxon>Bacteria</taxon>
        <taxon>Bacillati</taxon>
        <taxon>Actinomycetota</taxon>
        <taxon>Actinomycetes</taxon>
        <taxon>Micrococcales</taxon>
        <taxon>Bogoriellaceae</taxon>
        <taxon>Georgenia</taxon>
    </lineage>
</organism>
<dbReference type="InterPro" id="IPR011990">
    <property type="entry name" value="TPR-like_helical_dom_sf"/>
</dbReference>
<sequence>MTEKPLIRTPDQRLRVFVSSTLQELAPERAAARASVERLRLTPVMFELGARPHPPRDLYRAYLDQSHVFVGLYWQRYGWVAPGEEVSGLEDEYHLSAGLPRLIYVKAGDGREERLGLLLDRIREDDTASYKEFGDAAELASLLEVDLAVLLSERFELASLPPGQTVGDPRPEVAAKLPPALATPLTPLVGRDDQVGAVGSLLASDDARLVTLVGPGGIGKTRLAREVAARSATVFPDGVWFVDLAAVADPALVPDAVARALGVHDTGDAPLSEKLQRALARRRTLLVLDNFEQVVEAANGVVALLGATPGLKVLVTSRALLRVGGEHGIEVGPLGLPAGRAPDAVAAAHASPAVELFLQRARSVRPDFQLDASNVGAVSEICRALDGVPLALELAAARLRTLPPSALLERLDRALPLLSGGARDLPARQRTLRGTLDWSYGLLGPNERRLFTDLGVFAGQFPLDAAEEVADRPGSSVLDGLGALVDSSLLRQQDRDGTPWFTMLAVVREYARERLEASPDLEEVRARHAAHHLRVAERAGRRLYGPEQRAVTARLTLVHDDLRAAVVHLLDHHDGAAVVQLVWDLFLYWWVDGHLDQARLWMEEALAGEQLPALERARALALGRLVAFMQSNDPSVVRDVEEAITTFRQHGDAGGESFALSTLALTSFSDPEADLDEAQARLERAVRRARDAGDRWREAMALFTAGRIALASGELAPARDFLLRARSVARRAGDEFTSIVALTNLAWVALDEGDLVAATPKFAEALASAESIGHDEGVAYGLEGLGAVAALSDEPDRAGLLLGAAASRRARSGLRSFNLPAALDDRARTSDPDVFDRAYETGLAMSDADALAAALERETGARPRPGP</sequence>
<name>A0A6N7EET8_9MICO</name>
<dbReference type="GO" id="GO:0043531">
    <property type="term" value="F:ADP binding"/>
    <property type="evidence" value="ECO:0007669"/>
    <property type="project" value="InterPro"/>
</dbReference>